<dbReference type="AlphaFoldDB" id="A0A3B1E6S3"/>
<protein>
    <submittedName>
        <fullName evidence="1">Uncharacterized protein</fullName>
    </submittedName>
</protein>
<gene>
    <name evidence="1" type="ORF">MNB_ARC-1_1227</name>
</gene>
<evidence type="ECO:0000313" key="1">
    <source>
        <dbReference type="EMBL" id="VAY87955.1"/>
    </source>
</evidence>
<sequence>MAETTSSSINYKEYFVKSFLKLPSGGYHYSNGNMRNGGIGLLWSNSLDENGSSMYLYFNKVVKQSSTWAGKVKGLPVRCISISQSGVSWKGLTYNTITSSQAYKAEINVTRNGATKTYPVGTHRVWLDKNLGASRACKDHNDADCFGDYYQWGRGADGHEKSDSNTTPTKATSTSNVGHGKFIYGSNDWANTDNNGSIRSANWLDINGRSVCPAGYRVPTKAEFKEENISNRDMAYEILKMPSAGSRNYNNGSLERSGLDGFLWSSSPSGLLSGSSLYSFQEDIGSLPTAGLLNVGSSRANGLTVRCIQD</sequence>
<reference evidence="1" key="1">
    <citation type="submission" date="2018-10" db="EMBL/GenBank/DDBJ databases">
        <authorList>
            <person name="Aoki K."/>
        </authorList>
    </citation>
    <scope>NUCLEOTIDE SEQUENCE</scope>
</reference>
<proteinExistence type="predicted"/>
<name>A0A3B1E6S3_9ZZZZ</name>
<dbReference type="EMBL" id="UOYO01000040">
    <property type="protein sequence ID" value="VAY87955.1"/>
    <property type="molecule type" value="Genomic_DNA"/>
</dbReference>
<organism evidence="1">
    <name type="scientific">hydrothermal vent metagenome</name>
    <dbReference type="NCBI Taxonomy" id="652676"/>
    <lineage>
        <taxon>unclassified sequences</taxon>
        <taxon>metagenomes</taxon>
        <taxon>ecological metagenomes</taxon>
    </lineage>
</organism>
<accession>A0A3B1E6S3</accession>